<dbReference type="Pfam" id="PF17775">
    <property type="entry name" value="YchJ_M-like"/>
    <property type="match status" value="1"/>
</dbReference>
<reference evidence="2 3" key="1">
    <citation type="submission" date="2024-09" db="EMBL/GenBank/DDBJ databases">
        <authorList>
            <person name="Sun Q."/>
            <person name="Mori K."/>
        </authorList>
    </citation>
    <scope>NUCLEOTIDE SEQUENCE [LARGE SCALE GENOMIC DNA]</scope>
    <source>
        <strain evidence="2 3">TBRC 3947</strain>
    </source>
</reference>
<dbReference type="InterPro" id="IPR048469">
    <property type="entry name" value="YchJ-like_M"/>
</dbReference>
<dbReference type="RefSeq" id="WP_377255234.1">
    <property type="nucleotide sequence ID" value="NZ_JBHLUH010000056.1"/>
</dbReference>
<comment type="caution">
    <text evidence="2">The sequence shown here is derived from an EMBL/GenBank/DDBJ whole genome shotgun (WGS) entry which is preliminary data.</text>
</comment>
<feature type="domain" description="YchJ-like middle NTF2-like" evidence="1">
    <location>
        <begin position="18"/>
        <end position="112"/>
    </location>
</feature>
<dbReference type="InterPro" id="IPR032710">
    <property type="entry name" value="NTF2-like_dom_sf"/>
</dbReference>
<dbReference type="Proteomes" id="UP001589867">
    <property type="component" value="Unassembled WGS sequence"/>
</dbReference>
<protein>
    <submittedName>
        <fullName evidence="2">YchJ family protein</fullName>
    </submittedName>
</protein>
<gene>
    <name evidence="2" type="ORF">ACFFIA_26615</name>
</gene>
<evidence type="ECO:0000313" key="3">
    <source>
        <dbReference type="Proteomes" id="UP001589867"/>
    </source>
</evidence>
<proteinExistence type="predicted"/>
<accession>A0ABV6M923</accession>
<dbReference type="EMBL" id="JBHLUH010000056">
    <property type="protein sequence ID" value="MFC0531221.1"/>
    <property type="molecule type" value="Genomic_DNA"/>
</dbReference>
<name>A0ABV6M923_9ACTN</name>
<evidence type="ECO:0000313" key="2">
    <source>
        <dbReference type="EMBL" id="MFC0531221.1"/>
    </source>
</evidence>
<organism evidence="2 3">
    <name type="scientific">Phytohabitans kaempferiae</name>
    <dbReference type="NCBI Taxonomy" id="1620943"/>
    <lineage>
        <taxon>Bacteria</taxon>
        <taxon>Bacillati</taxon>
        <taxon>Actinomycetota</taxon>
        <taxon>Actinomycetes</taxon>
        <taxon>Micromonosporales</taxon>
        <taxon>Micromonosporaceae</taxon>
    </lineage>
</organism>
<evidence type="ECO:0000259" key="1">
    <source>
        <dbReference type="Pfam" id="PF17775"/>
    </source>
</evidence>
<dbReference type="Gene3D" id="3.10.450.50">
    <property type="match status" value="1"/>
</dbReference>
<sequence length="113" mass="12826">MRENPAASAPDDREWPATAEGLMRSRFEAFRDGDAAWLLASWHPSTRPARLDLADNPTWRRLQIVDTVDGGPDDAEGVVEFRASYLVDGASRVRQERSRFVREGGRWYYVDGT</sequence>
<dbReference type="SUPFAM" id="SSF54427">
    <property type="entry name" value="NTF2-like"/>
    <property type="match status" value="1"/>
</dbReference>
<keyword evidence="3" id="KW-1185">Reference proteome</keyword>